<dbReference type="InterPro" id="IPR008927">
    <property type="entry name" value="6-PGluconate_DH-like_C_sf"/>
</dbReference>
<comment type="catalytic activity">
    <reaction evidence="4">
        <text>L-proline + NADP(+) = (S)-1-pyrroline-5-carboxylate + NADPH + 2 H(+)</text>
        <dbReference type="Rhea" id="RHEA:14109"/>
        <dbReference type="ChEBI" id="CHEBI:15378"/>
        <dbReference type="ChEBI" id="CHEBI:17388"/>
        <dbReference type="ChEBI" id="CHEBI:57783"/>
        <dbReference type="ChEBI" id="CHEBI:58349"/>
        <dbReference type="ChEBI" id="CHEBI:60039"/>
        <dbReference type="EC" id="1.5.1.2"/>
    </reaction>
</comment>
<feature type="binding site" evidence="6">
    <location>
        <begin position="81"/>
        <end position="84"/>
    </location>
    <ligand>
        <name>NADP(+)</name>
        <dbReference type="ChEBI" id="CHEBI:58349"/>
    </ligand>
</feature>
<proteinExistence type="inferred from homology"/>
<feature type="domain" description="Pyrroline-5-carboxylate reductase dimerisation" evidence="8">
    <location>
        <begin position="173"/>
        <end position="278"/>
    </location>
</feature>
<evidence type="ECO:0000256" key="1">
    <source>
        <dbReference type="ARBA" id="ARBA00005525"/>
    </source>
</evidence>
<dbReference type="FunFam" id="1.10.3730.10:FF:000001">
    <property type="entry name" value="Pyrroline-5-carboxylate reductase"/>
    <property type="match status" value="1"/>
</dbReference>
<dbReference type="PANTHER" id="PTHR11645:SF0">
    <property type="entry name" value="PYRROLINE-5-CARBOXYLATE REDUCTASE 3"/>
    <property type="match status" value="1"/>
</dbReference>
<dbReference type="GO" id="GO:0055129">
    <property type="term" value="P:L-proline biosynthetic process"/>
    <property type="evidence" value="ECO:0007669"/>
    <property type="project" value="UniProtKB-UniRule"/>
</dbReference>
<dbReference type="AlphaFoldDB" id="A0A845QGM0"/>
<dbReference type="Gene3D" id="1.10.3730.10">
    <property type="entry name" value="ProC C-terminal domain-like"/>
    <property type="match status" value="1"/>
</dbReference>
<dbReference type="InterPro" id="IPR000304">
    <property type="entry name" value="Pyrroline-COOH_reductase"/>
</dbReference>
<dbReference type="Pfam" id="PF14748">
    <property type="entry name" value="P5CR_dimer"/>
    <property type="match status" value="1"/>
</dbReference>
<dbReference type="OrthoDB" id="9805754at2"/>
<dbReference type="Proteomes" id="UP000470384">
    <property type="component" value="Unassembled WGS sequence"/>
</dbReference>
<reference evidence="9 10" key="1">
    <citation type="journal article" date="2016" name="Int. J. Syst. Evol. Microbiol.">
        <title>Pyruvatibacter mobilis gen. nov., sp. nov., a marine bacterium from the culture broth of Picochlorum sp. 122.</title>
        <authorList>
            <person name="Wang G."/>
            <person name="Tang M."/>
            <person name="Wu H."/>
            <person name="Dai S."/>
            <person name="Li T."/>
            <person name="Chen C."/>
            <person name="He H."/>
            <person name="Fan J."/>
            <person name="Xiang W."/>
            <person name="Li X."/>
        </authorList>
    </citation>
    <scope>NUCLEOTIDE SEQUENCE [LARGE SCALE GENOMIC DNA]</scope>
    <source>
        <strain evidence="9 10">GYP-11</strain>
    </source>
</reference>
<evidence type="ECO:0000256" key="6">
    <source>
        <dbReference type="PIRSR" id="PIRSR000193-1"/>
    </source>
</evidence>
<comment type="caution">
    <text evidence="9">The sequence shown here is derived from an EMBL/GenBank/DDBJ whole genome shotgun (WGS) entry which is preliminary data.</text>
</comment>
<comment type="similarity">
    <text evidence="1 4">Belongs to the pyrroline-5-carboxylate reductase family.</text>
</comment>
<gene>
    <name evidence="4" type="primary">proC</name>
    <name evidence="9" type="ORF">GTQ45_14930</name>
</gene>
<comment type="catalytic activity">
    <reaction evidence="4">
        <text>L-proline + NAD(+) = (S)-1-pyrroline-5-carboxylate + NADH + 2 H(+)</text>
        <dbReference type="Rhea" id="RHEA:14105"/>
        <dbReference type="ChEBI" id="CHEBI:15378"/>
        <dbReference type="ChEBI" id="CHEBI:17388"/>
        <dbReference type="ChEBI" id="CHEBI:57540"/>
        <dbReference type="ChEBI" id="CHEBI:57945"/>
        <dbReference type="ChEBI" id="CHEBI:60039"/>
        <dbReference type="EC" id="1.5.1.2"/>
    </reaction>
</comment>
<dbReference type="NCBIfam" id="TIGR00112">
    <property type="entry name" value="proC"/>
    <property type="match status" value="1"/>
</dbReference>
<keyword evidence="3 4" id="KW-0560">Oxidoreductase</keyword>
<dbReference type="GO" id="GO:0004735">
    <property type="term" value="F:pyrroline-5-carboxylate reductase activity"/>
    <property type="evidence" value="ECO:0007669"/>
    <property type="project" value="UniProtKB-UniRule"/>
</dbReference>
<evidence type="ECO:0000256" key="5">
    <source>
        <dbReference type="NCBIfam" id="TIGR00112"/>
    </source>
</evidence>
<dbReference type="EMBL" id="WXYQ01000013">
    <property type="protein sequence ID" value="NBG97030.1"/>
    <property type="molecule type" value="Genomic_DNA"/>
</dbReference>
<evidence type="ECO:0000313" key="9">
    <source>
        <dbReference type="EMBL" id="NBG97030.1"/>
    </source>
</evidence>
<evidence type="ECO:0000313" key="10">
    <source>
        <dbReference type="Proteomes" id="UP000470384"/>
    </source>
</evidence>
<dbReference type="HAMAP" id="MF_01925">
    <property type="entry name" value="P5C_reductase"/>
    <property type="match status" value="1"/>
</dbReference>
<evidence type="ECO:0000256" key="2">
    <source>
        <dbReference type="ARBA" id="ARBA00022857"/>
    </source>
</evidence>
<dbReference type="InterPro" id="IPR028939">
    <property type="entry name" value="P5C_Rdtase_cat_N"/>
</dbReference>
<keyword evidence="4" id="KW-0641">Proline biosynthesis</keyword>
<organism evidence="9 10">
    <name type="scientific">Pyruvatibacter mobilis</name>
    <dbReference type="NCBI Taxonomy" id="1712261"/>
    <lineage>
        <taxon>Bacteria</taxon>
        <taxon>Pseudomonadati</taxon>
        <taxon>Pseudomonadota</taxon>
        <taxon>Alphaproteobacteria</taxon>
        <taxon>Hyphomicrobiales</taxon>
        <taxon>Parvibaculaceae</taxon>
        <taxon>Pyruvatibacter</taxon>
    </lineage>
</organism>
<dbReference type="EC" id="1.5.1.2" evidence="4 5"/>
<comment type="function">
    <text evidence="4">Catalyzes the reduction of 1-pyrroline-5-carboxylate (PCA) to L-proline.</text>
</comment>
<name>A0A845QGM0_9HYPH</name>
<evidence type="ECO:0000259" key="8">
    <source>
        <dbReference type="Pfam" id="PF14748"/>
    </source>
</evidence>
<keyword evidence="10" id="KW-1185">Reference proteome</keyword>
<comment type="pathway">
    <text evidence="4">Amino-acid biosynthesis; L-proline biosynthesis; L-proline from L-glutamate 5-semialdehyde: step 1/1.</text>
</comment>
<dbReference type="InterPro" id="IPR036291">
    <property type="entry name" value="NAD(P)-bd_dom_sf"/>
</dbReference>
<keyword evidence="2 4" id="KW-0521">NADP</keyword>
<dbReference type="PANTHER" id="PTHR11645">
    <property type="entry name" value="PYRROLINE-5-CARBOXYLATE REDUCTASE"/>
    <property type="match status" value="1"/>
</dbReference>
<sequence>MTSSTAPSSPLALPGTLVLAGAGKMGGAMLRGWLEAGADASLITVIDPKPSDELQALAAKKGFSVRPDADGVRDAAVLVLAVKPQMLAEAAHTLAPVMASSPLVVSILAGKTVGDLSGALGAAPIVRSMPNTPSAVGRGITAGFAGPGVSPAQVALTTSLLQAVGEVVWLDDEELMDAVTAVSGSGPAYVFWLTECMAAAGEKLGLPAELAASLARATVSGAGELMHQASETPATLRQNVTSPGGTTAAALEVLMAEGGLAPLMAEALTAARDRAREL</sequence>
<dbReference type="UniPathway" id="UPA00098">
    <property type="reaction ID" value="UER00361"/>
</dbReference>
<dbReference type="SUPFAM" id="SSF51735">
    <property type="entry name" value="NAD(P)-binding Rossmann-fold domains"/>
    <property type="match status" value="1"/>
</dbReference>
<evidence type="ECO:0000256" key="4">
    <source>
        <dbReference type="HAMAP-Rule" id="MF_01925"/>
    </source>
</evidence>
<keyword evidence="4" id="KW-0028">Amino-acid biosynthesis</keyword>
<dbReference type="GeneID" id="300653923"/>
<evidence type="ECO:0000259" key="7">
    <source>
        <dbReference type="Pfam" id="PF03807"/>
    </source>
</evidence>
<evidence type="ECO:0000256" key="3">
    <source>
        <dbReference type="ARBA" id="ARBA00023002"/>
    </source>
</evidence>
<dbReference type="Gene3D" id="3.40.50.720">
    <property type="entry name" value="NAD(P)-binding Rossmann-like Domain"/>
    <property type="match status" value="1"/>
</dbReference>
<dbReference type="InterPro" id="IPR029036">
    <property type="entry name" value="P5CR_dimer"/>
</dbReference>
<dbReference type="GO" id="GO:0005737">
    <property type="term" value="C:cytoplasm"/>
    <property type="evidence" value="ECO:0007669"/>
    <property type="project" value="UniProtKB-SubCell"/>
</dbReference>
<dbReference type="PIRSF" id="PIRSF000193">
    <property type="entry name" value="Pyrrol-5-carb_rd"/>
    <property type="match status" value="1"/>
</dbReference>
<accession>A0A845QGM0</accession>
<feature type="domain" description="Pyrroline-5-carboxylate reductase catalytic N-terminal" evidence="7">
    <location>
        <begin position="19"/>
        <end position="110"/>
    </location>
</feature>
<keyword evidence="4" id="KW-0963">Cytoplasm</keyword>
<dbReference type="Pfam" id="PF03807">
    <property type="entry name" value="F420_oxidored"/>
    <property type="match status" value="1"/>
</dbReference>
<protein>
    <recommendedName>
        <fullName evidence="4 5">Pyrroline-5-carboxylate reductase</fullName>
        <shortName evidence="4">P5C reductase</shortName>
        <shortName evidence="4">P5CR</shortName>
        <ecNumber evidence="4 5">1.5.1.2</ecNumber>
    </recommendedName>
    <alternativeName>
        <fullName evidence="4">PCA reductase</fullName>
    </alternativeName>
</protein>
<dbReference type="SUPFAM" id="SSF48179">
    <property type="entry name" value="6-phosphogluconate dehydrogenase C-terminal domain-like"/>
    <property type="match status" value="1"/>
</dbReference>
<dbReference type="RefSeq" id="WP_160589009.1">
    <property type="nucleotide sequence ID" value="NZ_BMHN01000001.1"/>
</dbReference>
<comment type="subcellular location">
    <subcellularLocation>
        <location evidence="4">Cytoplasm</location>
    </subcellularLocation>
</comment>